<dbReference type="GO" id="GO:0016020">
    <property type="term" value="C:membrane"/>
    <property type="evidence" value="ECO:0007669"/>
    <property type="project" value="UniProtKB-SubCell"/>
</dbReference>
<keyword evidence="4 7" id="KW-1133">Transmembrane helix</keyword>
<dbReference type="Proteomes" id="UP000694414">
    <property type="component" value="Unplaced"/>
</dbReference>
<evidence type="ECO:0000256" key="3">
    <source>
        <dbReference type="ARBA" id="ARBA00022729"/>
    </source>
</evidence>
<dbReference type="GO" id="GO:0005634">
    <property type="term" value="C:nucleus"/>
    <property type="evidence" value="ECO:0007669"/>
    <property type="project" value="TreeGrafter"/>
</dbReference>
<dbReference type="GO" id="GO:0006606">
    <property type="term" value="P:protein import into nucleus"/>
    <property type="evidence" value="ECO:0007669"/>
    <property type="project" value="TreeGrafter"/>
</dbReference>
<evidence type="ECO:0000313" key="8">
    <source>
        <dbReference type="Ensembl" id="ENSPSMP00000005450.1"/>
    </source>
</evidence>
<protein>
    <recommendedName>
        <fullName evidence="10">PTTG1 interacting protein</fullName>
    </recommendedName>
</protein>
<sequence>TSGTPAPLRFEVTLRTQGNGALAAAPVLDAGLTQRAWIPVNFEALIIAMSVVGAAILLGIAVCCCCCCRRKRRRELDKSDEKEMREREERRMRQEERRAEMKLRHDEIRRKYGKNQFCFLFSWLGIDARLSQSLLMPGESQLWMWATVSILWVHSLEQKDASFQVVL</sequence>
<evidence type="ECO:0000256" key="6">
    <source>
        <dbReference type="SAM" id="Coils"/>
    </source>
</evidence>
<dbReference type="PANTHER" id="PTHR15191">
    <property type="entry name" value="PROTEIN CBG20567"/>
    <property type="match status" value="1"/>
</dbReference>
<evidence type="ECO:0008006" key="10">
    <source>
        <dbReference type="Google" id="ProtNLM"/>
    </source>
</evidence>
<evidence type="ECO:0000256" key="5">
    <source>
        <dbReference type="ARBA" id="ARBA00023136"/>
    </source>
</evidence>
<keyword evidence="5 7" id="KW-0472">Membrane</keyword>
<keyword evidence="6" id="KW-0175">Coiled coil</keyword>
<keyword evidence="3" id="KW-0732">Signal</keyword>
<dbReference type="GO" id="GO:0005737">
    <property type="term" value="C:cytoplasm"/>
    <property type="evidence" value="ECO:0007669"/>
    <property type="project" value="TreeGrafter"/>
</dbReference>
<dbReference type="PANTHER" id="PTHR15191:SF14">
    <property type="entry name" value="PITUITARY TUMOR-TRANSFORMING GENE 1 PROTEIN-INTERACTING PROTEIN"/>
    <property type="match status" value="1"/>
</dbReference>
<accession>A0A8C8YTU3</accession>
<dbReference type="Ensembl" id="ENSPSMT00000006501.1">
    <property type="protein sequence ID" value="ENSPSMP00000005450.1"/>
    <property type="gene ID" value="ENSPSMG00000004175.1"/>
</dbReference>
<dbReference type="InterPro" id="IPR052304">
    <property type="entry name" value="PTTG1IP"/>
</dbReference>
<evidence type="ECO:0000256" key="1">
    <source>
        <dbReference type="ARBA" id="ARBA00004479"/>
    </source>
</evidence>
<organism evidence="8 9">
    <name type="scientific">Prolemur simus</name>
    <name type="common">Greater bamboo lemur</name>
    <name type="synonym">Hapalemur simus</name>
    <dbReference type="NCBI Taxonomy" id="1328070"/>
    <lineage>
        <taxon>Eukaryota</taxon>
        <taxon>Metazoa</taxon>
        <taxon>Chordata</taxon>
        <taxon>Craniata</taxon>
        <taxon>Vertebrata</taxon>
        <taxon>Euteleostomi</taxon>
        <taxon>Mammalia</taxon>
        <taxon>Eutheria</taxon>
        <taxon>Euarchontoglires</taxon>
        <taxon>Primates</taxon>
        <taxon>Strepsirrhini</taxon>
        <taxon>Lemuriformes</taxon>
        <taxon>Lemuridae</taxon>
        <taxon>Prolemur</taxon>
    </lineage>
</organism>
<evidence type="ECO:0000256" key="2">
    <source>
        <dbReference type="ARBA" id="ARBA00022692"/>
    </source>
</evidence>
<feature type="transmembrane region" description="Helical" evidence="7">
    <location>
        <begin position="44"/>
        <end position="68"/>
    </location>
</feature>
<reference evidence="8" key="2">
    <citation type="submission" date="2025-09" db="UniProtKB">
        <authorList>
            <consortium name="Ensembl"/>
        </authorList>
    </citation>
    <scope>IDENTIFICATION</scope>
</reference>
<name>A0A8C8YTU3_PROSS</name>
<keyword evidence="9" id="KW-1185">Reference proteome</keyword>
<proteinExistence type="predicted"/>
<evidence type="ECO:0000256" key="4">
    <source>
        <dbReference type="ARBA" id="ARBA00022989"/>
    </source>
</evidence>
<reference evidence="8" key="1">
    <citation type="submission" date="2025-08" db="UniProtKB">
        <authorList>
            <consortium name="Ensembl"/>
        </authorList>
    </citation>
    <scope>IDENTIFICATION</scope>
</reference>
<comment type="subcellular location">
    <subcellularLocation>
        <location evidence="1">Membrane</location>
        <topology evidence="1">Single-pass type I membrane protein</topology>
    </subcellularLocation>
</comment>
<evidence type="ECO:0000313" key="9">
    <source>
        <dbReference type="Proteomes" id="UP000694414"/>
    </source>
</evidence>
<evidence type="ECO:0000256" key="7">
    <source>
        <dbReference type="SAM" id="Phobius"/>
    </source>
</evidence>
<dbReference type="AlphaFoldDB" id="A0A8C8YTU3"/>
<dbReference type="GeneTree" id="ENSGT00390000004977"/>
<keyword evidence="2 7" id="KW-0812">Transmembrane</keyword>
<feature type="coiled-coil region" evidence="6">
    <location>
        <begin position="78"/>
        <end position="111"/>
    </location>
</feature>